<feature type="chain" id="PRO_5018300312" description="Secreted protein" evidence="1">
    <location>
        <begin position="22"/>
        <end position="81"/>
    </location>
</feature>
<accession>A0A3N4IY30</accession>
<dbReference type="Proteomes" id="UP000276215">
    <property type="component" value="Unassembled WGS sequence"/>
</dbReference>
<protein>
    <recommendedName>
        <fullName evidence="4">Secreted protein</fullName>
    </recommendedName>
</protein>
<evidence type="ECO:0000313" key="3">
    <source>
        <dbReference type="Proteomes" id="UP000276215"/>
    </source>
</evidence>
<reference evidence="2 3" key="1">
    <citation type="journal article" date="2018" name="Nat. Ecol. Evol.">
        <title>Pezizomycetes genomes reveal the molecular basis of ectomycorrhizal truffle lifestyle.</title>
        <authorList>
            <person name="Murat C."/>
            <person name="Payen T."/>
            <person name="Noel B."/>
            <person name="Kuo A."/>
            <person name="Morin E."/>
            <person name="Chen J."/>
            <person name="Kohler A."/>
            <person name="Krizsan K."/>
            <person name="Balestrini R."/>
            <person name="Da Silva C."/>
            <person name="Montanini B."/>
            <person name="Hainaut M."/>
            <person name="Levati E."/>
            <person name="Barry K.W."/>
            <person name="Belfiori B."/>
            <person name="Cichocki N."/>
            <person name="Clum A."/>
            <person name="Dockter R.B."/>
            <person name="Fauchery L."/>
            <person name="Guy J."/>
            <person name="Iotti M."/>
            <person name="Le Tacon F."/>
            <person name="Lindquist E.A."/>
            <person name="Lipzen A."/>
            <person name="Malagnac F."/>
            <person name="Mello A."/>
            <person name="Molinier V."/>
            <person name="Miyauchi S."/>
            <person name="Poulain J."/>
            <person name="Riccioni C."/>
            <person name="Rubini A."/>
            <person name="Sitrit Y."/>
            <person name="Splivallo R."/>
            <person name="Traeger S."/>
            <person name="Wang M."/>
            <person name="Zifcakova L."/>
            <person name="Wipf D."/>
            <person name="Zambonelli A."/>
            <person name="Paolocci F."/>
            <person name="Nowrousian M."/>
            <person name="Ottonello S."/>
            <person name="Baldrian P."/>
            <person name="Spatafora J.W."/>
            <person name="Henrissat B."/>
            <person name="Nagy L.G."/>
            <person name="Aury J.M."/>
            <person name="Wincker P."/>
            <person name="Grigoriev I.V."/>
            <person name="Bonfante P."/>
            <person name="Martin F.M."/>
        </authorList>
    </citation>
    <scope>NUCLEOTIDE SEQUENCE [LARGE SCALE GENOMIC DNA]</scope>
    <source>
        <strain evidence="2 3">120613-1</strain>
    </source>
</reference>
<evidence type="ECO:0000256" key="1">
    <source>
        <dbReference type="SAM" id="SignalP"/>
    </source>
</evidence>
<dbReference type="EMBL" id="ML120515">
    <property type="protein sequence ID" value="RPA90745.1"/>
    <property type="molecule type" value="Genomic_DNA"/>
</dbReference>
<sequence length="81" mass="9430">MTCLHRYLFVVCCLLCNRISGNNFRIFTAPTGHPHVLRFINSYTCVKMFGIPTLSDSLRGWRFRGFNTQDFACELRYGEES</sequence>
<feature type="signal peptide" evidence="1">
    <location>
        <begin position="1"/>
        <end position="21"/>
    </location>
</feature>
<evidence type="ECO:0008006" key="4">
    <source>
        <dbReference type="Google" id="ProtNLM"/>
    </source>
</evidence>
<proteinExistence type="predicted"/>
<organism evidence="2 3">
    <name type="scientific">Choiromyces venosus 120613-1</name>
    <dbReference type="NCBI Taxonomy" id="1336337"/>
    <lineage>
        <taxon>Eukaryota</taxon>
        <taxon>Fungi</taxon>
        <taxon>Dikarya</taxon>
        <taxon>Ascomycota</taxon>
        <taxon>Pezizomycotina</taxon>
        <taxon>Pezizomycetes</taxon>
        <taxon>Pezizales</taxon>
        <taxon>Tuberaceae</taxon>
        <taxon>Choiromyces</taxon>
    </lineage>
</organism>
<gene>
    <name evidence="2" type="ORF">L873DRAFT_385191</name>
</gene>
<evidence type="ECO:0000313" key="2">
    <source>
        <dbReference type="EMBL" id="RPA90745.1"/>
    </source>
</evidence>
<keyword evidence="1" id="KW-0732">Signal</keyword>
<dbReference type="AlphaFoldDB" id="A0A3N4IY30"/>
<name>A0A3N4IY30_9PEZI</name>
<keyword evidence="3" id="KW-1185">Reference proteome</keyword>